<keyword evidence="2" id="KW-1185">Reference proteome</keyword>
<dbReference type="Proteomes" id="UP000799778">
    <property type="component" value="Unassembled WGS sequence"/>
</dbReference>
<dbReference type="AlphaFoldDB" id="A0A6A5XLI6"/>
<gene>
    <name evidence="1" type="ORF">BU24DRAFT_424687</name>
</gene>
<dbReference type="EMBL" id="ML978071">
    <property type="protein sequence ID" value="KAF2013677.1"/>
    <property type="molecule type" value="Genomic_DNA"/>
</dbReference>
<sequence>MPTSLLVLLQFQKECSAPLLVTITTTTGYMTYMHMSNAMISDHPSSTSRLCTRIPSTYWVQTTAQSIVRFLRFRQPLSITCHTLSCSVSFNTVLSYPILSCPVPPCPAPGADG</sequence>
<accession>A0A6A5XLI6</accession>
<organism evidence="1 2">
    <name type="scientific">Aaosphaeria arxii CBS 175.79</name>
    <dbReference type="NCBI Taxonomy" id="1450172"/>
    <lineage>
        <taxon>Eukaryota</taxon>
        <taxon>Fungi</taxon>
        <taxon>Dikarya</taxon>
        <taxon>Ascomycota</taxon>
        <taxon>Pezizomycotina</taxon>
        <taxon>Dothideomycetes</taxon>
        <taxon>Pleosporomycetidae</taxon>
        <taxon>Pleosporales</taxon>
        <taxon>Pleosporales incertae sedis</taxon>
        <taxon>Aaosphaeria</taxon>
    </lineage>
</organism>
<dbReference type="RefSeq" id="XP_033382016.1">
    <property type="nucleotide sequence ID" value="XM_033528565.1"/>
</dbReference>
<dbReference type="GeneID" id="54285962"/>
<name>A0A6A5XLI6_9PLEO</name>
<proteinExistence type="predicted"/>
<reference evidence="1" key="1">
    <citation type="journal article" date="2020" name="Stud. Mycol.">
        <title>101 Dothideomycetes genomes: a test case for predicting lifestyles and emergence of pathogens.</title>
        <authorList>
            <person name="Haridas S."/>
            <person name="Albert R."/>
            <person name="Binder M."/>
            <person name="Bloem J."/>
            <person name="Labutti K."/>
            <person name="Salamov A."/>
            <person name="Andreopoulos B."/>
            <person name="Baker S."/>
            <person name="Barry K."/>
            <person name="Bills G."/>
            <person name="Bluhm B."/>
            <person name="Cannon C."/>
            <person name="Castanera R."/>
            <person name="Culley D."/>
            <person name="Daum C."/>
            <person name="Ezra D."/>
            <person name="Gonzalez J."/>
            <person name="Henrissat B."/>
            <person name="Kuo A."/>
            <person name="Liang C."/>
            <person name="Lipzen A."/>
            <person name="Lutzoni F."/>
            <person name="Magnuson J."/>
            <person name="Mondo S."/>
            <person name="Nolan M."/>
            <person name="Ohm R."/>
            <person name="Pangilinan J."/>
            <person name="Park H.-J."/>
            <person name="Ramirez L."/>
            <person name="Alfaro M."/>
            <person name="Sun H."/>
            <person name="Tritt A."/>
            <person name="Yoshinaga Y."/>
            <person name="Zwiers L.-H."/>
            <person name="Turgeon B."/>
            <person name="Goodwin S."/>
            <person name="Spatafora J."/>
            <person name="Crous P."/>
            <person name="Grigoriev I."/>
        </authorList>
    </citation>
    <scope>NUCLEOTIDE SEQUENCE</scope>
    <source>
        <strain evidence="1">CBS 175.79</strain>
    </source>
</reference>
<evidence type="ECO:0000313" key="1">
    <source>
        <dbReference type="EMBL" id="KAF2013677.1"/>
    </source>
</evidence>
<evidence type="ECO:0000313" key="2">
    <source>
        <dbReference type="Proteomes" id="UP000799778"/>
    </source>
</evidence>
<protein>
    <submittedName>
        <fullName evidence="1">Uncharacterized protein</fullName>
    </submittedName>
</protein>